<protein>
    <submittedName>
        <fullName evidence="1">Uncharacterized protein</fullName>
    </submittedName>
</protein>
<proteinExistence type="predicted"/>
<accession>A0A7J6TMQ5</accession>
<organism evidence="1 2">
    <name type="scientific">Perkinsus olseni</name>
    <name type="common">Perkinsus atlanticus</name>
    <dbReference type="NCBI Taxonomy" id="32597"/>
    <lineage>
        <taxon>Eukaryota</taxon>
        <taxon>Sar</taxon>
        <taxon>Alveolata</taxon>
        <taxon>Perkinsozoa</taxon>
        <taxon>Perkinsea</taxon>
        <taxon>Perkinsida</taxon>
        <taxon>Perkinsidae</taxon>
        <taxon>Perkinsus</taxon>
    </lineage>
</organism>
<evidence type="ECO:0000313" key="2">
    <source>
        <dbReference type="Proteomes" id="UP000553632"/>
    </source>
</evidence>
<evidence type="ECO:0000313" key="1">
    <source>
        <dbReference type="EMBL" id="KAF4746599.1"/>
    </source>
</evidence>
<gene>
    <name evidence="1" type="ORF">FOZ63_001073</name>
</gene>
<reference evidence="1 2" key="1">
    <citation type="submission" date="2020-04" db="EMBL/GenBank/DDBJ databases">
        <title>Perkinsus olseni comparative genomics.</title>
        <authorList>
            <person name="Bogema D.R."/>
        </authorList>
    </citation>
    <scope>NUCLEOTIDE SEQUENCE [LARGE SCALE GENOMIC DNA]</scope>
    <source>
        <strain evidence="1 2">ATCC PRA-207</strain>
    </source>
</reference>
<comment type="caution">
    <text evidence="1">The sequence shown here is derived from an EMBL/GenBank/DDBJ whole genome shotgun (WGS) entry which is preliminary data.</text>
</comment>
<name>A0A7J6TMQ5_PEROL</name>
<keyword evidence="2" id="KW-1185">Reference proteome</keyword>
<dbReference type="AlphaFoldDB" id="A0A7J6TMQ5"/>
<sequence length="268" mass="27986">MPVEPVCLTGSASAVKAKCVLPLKTAAVGAGSQTAAASTTATAAVPTPEMTSFAAAGPPEITNCDSQSLSLWTIGIGYGDVESCRRANAYRTQPPVTIPSPPELKIPPDILANVQGLANAIRLPQPTAFTGAPGTYHEFPEPGLTPYPAPQVGQSEARTLSKLGRQDLVDTANEGSEALSKLASGVPSFLFLSAVAPSAVNGMLVPVFEAIRATCDTNVVRRVVTGTYTIYAEAWFDMSLALHEIMAELPPPLLCLHRQQCRISAASE</sequence>
<dbReference type="EMBL" id="JABANO010009567">
    <property type="protein sequence ID" value="KAF4746599.1"/>
    <property type="molecule type" value="Genomic_DNA"/>
</dbReference>
<dbReference type="Proteomes" id="UP000553632">
    <property type="component" value="Unassembled WGS sequence"/>
</dbReference>